<proteinExistence type="predicted"/>
<keyword evidence="2" id="KW-0732">Signal</keyword>
<organism evidence="3 4">
    <name type="scientific">Stakelama tenebrarum</name>
    <dbReference type="NCBI Taxonomy" id="2711215"/>
    <lineage>
        <taxon>Bacteria</taxon>
        <taxon>Pseudomonadati</taxon>
        <taxon>Pseudomonadota</taxon>
        <taxon>Alphaproteobacteria</taxon>
        <taxon>Sphingomonadales</taxon>
        <taxon>Sphingomonadaceae</taxon>
        <taxon>Stakelama</taxon>
    </lineage>
</organism>
<dbReference type="AlphaFoldDB" id="A0A6G6Y4H8"/>
<name>A0A6G6Y4H8_9SPHN</name>
<reference evidence="3 4" key="1">
    <citation type="submission" date="2020-02" db="EMBL/GenBank/DDBJ databases">
        <authorList>
            <person name="Zheng R.K."/>
            <person name="Sun C.M."/>
        </authorList>
    </citation>
    <scope>NUCLEOTIDE SEQUENCE [LARGE SCALE GENOMIC DNA]</scope>
    <source>
        <strain evidence="4">zrk23</strain>
    </source>
</reference>
<dbReference type="KEGG" id="spzr:G5C33_08060"/>
<dbReference type="RefSeq" id="WP_165326751.1">
    <property type="nucleotide sequence ID" value="NZ_CP049109.1"/>
</dbReference>
<evidence type="ECO:0000313" key="4">
    <source>
        <dbReference type="Proteomes" id="UP000501568"/>
    </source>
</evidence>
<evidence type="ECO:0008006" key="5">
    <source>
        <dbReference type="Google" id="ProtNLM"/>
    </source>
</evidence>
<dbReference type="EMBL" id="CP049109">
    <property type="protein sequence ID" value="QIG79751.1"/>
    <property type="molecule type" value="Genomic_DNA"/>
</dbReference>
<feature type="chain" id="PRO_5026166625" description="DUF2946 domain-containing protein" evidence="2">
    <location>
        <begin position="31"/>
        <end position="109"/>
    </location>
</feature>
<evidence type="ECO:0000256" key="2">
    <source>
        <dbReference type="SAM" id="SignalP"/>
    </source>
</evidence>
<gene>
    <name evidence="3" type="ORF">G5C33_08060</name>
</gene>
<feature type="region of interest" description="Disordered" evidence="1">
    <location>
        <begin position="78"/>
        <end position="109"/>
    </location>
</feature>
<keyword evidence="4" id="KW-1185">Reference proteome</keyword>
<feature type="signal peptide" evidence="2">
    <location>
        <begin position="1"/>
        <end position="30"/>
    </location>
</feature>
<evidence type="ECO:0000256" key="1">
    <source>
        <dbReference type="SAM" id="MobiDB-lite"/>
    </source>
</evidence>
<dbReference type="Proteomes" id="UP000501568">
    <property type="component" value="Chromosome"/>
</dbReference>
<accession>A0A6G6Y4H8</accession>
<evidence type="ECO:0000313" key="3">
    <source>
        <dbReference type="EMBL" id="QIG79751.1"/>
    </source>
</evidence>
<sequence length="109" mass="11357">MSLLRPLIAFCTLVALLGSGMVMASAPAHAMAGNVTVSEHCPAMPPHEGHKAPEKAPGFDCMTTCAVVTPATPIVAPRTERLWSPPPMARQAPLAETRLPTGTPPPRLG</sequence>
<protein>
    <recommendedName>
        <fullName evidence="5">DUF2946 domain-containing protein</fullName>
    </recommendedName>
</protein>